<dbReference type="Proteomes" id="UP000664203">
    <property type="component" value="Unassembled WGS sequence"/>
</dbReference>
<evidence type="ECO:0000313" key="8">
    <source>
        <dbReference type="Proteomes" id="UP000664203"/>
    </source>
</evidence>
<keyword evidence="8" id="KW-1185">Reference proteome</keyword>
<dbReference type="GO" id="GO:0022857">
    <property type="term" value="F:transmembrane transporter activity"/>
    <property type="evidence" value="ECO:0007669"/>
    <property type="project" value="TreeGrafter"/>
</dbReference>
<proteinExistence type="predicted"/>
<gene>
    <name evidence="7" type="ORF">ALECFALPRED_000934</name>
</gene>
<keyword evidence="5 6" id="KW-0472">Membrane</keyword>
<dbReference type="InterPro" id="IPR036259">
    <property type="entry name" value="MFS_trans_sf"/>
</dbReference>
<protein>
    <recommendedName>
        <fullName evidence="9">Major facilitator superfamily (MFS) profile domain-containing protein</fullName>
    </recommendedName>
</protein>
<evidence type="ECO:0000256" key="2">
    <source>
        <dbReference type="ARBA" id="ARBA00022448"/>
    </source>
</evidence>
<keyword evidence="4 6" id="KW-1133">Transmembrane helix</keyword>
<dbReference type="Gene3D" id="1.20.1250.20">
    <property type="entry name" value="MFS general substrate transporter like domains"/>
    <property type="match status" value="1"/>
</dbReference>
<comment type="caution">
    <text evidence="7">The sequence shown here is derived from an EMBL/GenBank/DDBJ whole genome shotgun (WGS) entry which is preliminary data.</text>
</comment>
<evidence type="ECO:0000256" key="5">
    <source>
        <dbReference type="ARBA" id="ARBA00023136"/>
    </source>
</evidence>
<evidence type="ECO:0000256" key="6">
    <source>
        <dbReference type="SAM" id="Phobius"/>
    </source>
</evidence>
<feature type="transmembrane region" description="Helical" evidence="6">
    <location>
        <begin position="111"/>
        <end position="131"/>
    </location>
</feature>
<reference evidence="7" key="1">
    <citation type="submission" date="2021-03" db="EMBL/GenBank/DDBJ databases">
        <authorList>
            <person name="Tagirdzhanova G."/>
        </authorList>
    </citation>
    <scope>NUCLEOTIDE SEQUENCE</scope>
</reference>
<accession>A0A8H3F8J7</accession>
<evidence type="ECO:0000256" key="1">
    <source>
        <dbReference type="ARBA" id="ARBA00004141"/>
    </source>
</evidence>
<dbReference type="SUPFAM" id="SSF103473">
    <property type="entry name" value="MFS general substrate transporter"/>
    <property type="match status" value="1"/>
</dbReference>
<evidence type="ECO:0000256" key="4">
    <source>
        <dbReference type="ARBA" id="ARBA00022989"/>
    </source>
</evidence>
<sequence>MAPIAYFFLPDTPDKARFFSEDEKVGEGSLRMNIEIDALKLIAKARGVRQVGGVERVGGIVWKEIGLALLDLKCWFTAFMYFSCNVGFSSLPVFLPTILNDMGFNAIDSQGLTAPPFFVSFLVTILSTWVADKTQQRGYTIMVLTTVGGIGYILLATVESVGVRYFGVFLAASGIFPSE</sequence>
<evidence type="ECO:0008006" key="9">
    <source>
        <dbReference type="Google" id="ProtNLM"/>
    </source>
</evidence>
<dbReference type="PANTHER" id="PTHR43791:SF36">
    <property type="entry name" value="TRANSPORTER, PUTATIVE (AFU_ORTHOLOGUE AFUA_6G08340)-RELATED"/>
    <property type="match status" value="1"/>
</dbReference>
<feature type="transmembrane region" description="Helical" evidence="6">
    <location>
        <begin position="138"/>
        <end position="155"/>
    </location>
</feature>
<dbReference type="GO" id="GO:0016020">
    <property type="term" value="C:membrane"/>
    <property type="evidence" value="ECO:0007669"/>
    <property type="project" value="UniProtKB-SubCell"/>
</dbReference>
<evidence type="ECO:0000256" key="3">
    <source>
        <dbReference type="ARBA" id="ARBA00022692"/>
    </source>
</evidence>
<dbReference type="AlphaFoldDB" id="A0A8H3F8J7"/>
<keyword evidence="2" id="KW-0813">Transport</keyword>
<dbReference type="PANTHER" id="PTHR43791">
    <property type="entry name" value="PERMEASE-RELATED"/>
    <property type="match status" value="1"/>
</dbReference>
<evidence type="ECO:0000313" key="7">
    <source>
        <dbReference type="EMBL" id="CAF9919004.1"/>
    </source>
</evidence>
<dbReference type="OrthoDB" id="2985014at2759"/>
<organism evidence="7 8">
    <name type="scientific">Alectoria fallacina</name>
    <dbReference type="NCBI Taxonomy" id="1903189"/>
    <lineage>
        <taxon>Eukaryota</taxon>
        <taxon>Fungi</taxon>
        <taxon>Dikarya</taxon>
        <taxon>Ascomycota</taxon>
        <taxon>Pezizomycotina</taxon>
        <taxon>Lecanoromycetes</taxon>
        <taxon>OSLEUM clade</taxon>
        <taxon>Lecanoromycetidae</taxon>
        <taxon>Lecanorales</taxon>
        <taxon>Lecanorineae</taxon>
        <taxon>Parmeliaceae</taxon>
        <taxon>Alectoria</taxon>
    </lineage>
</organism>
<comment type="subcellular location">
    <subcellularLocation>
        <location evidence="1">Membrane</location>
        <topology evidence="1">Multi-pass membrane protein</topology>
    </subcellularLocation>
</comment>
<feature type="transmembrane region" description="Helical" evidence="6">
    <location>
        <begin position="78"/>
        <end position="99"/>
    </location>
</feature>
<keyword evidence="3 6" id="KW-0812">Transmembrane</keyword>
<dbReference type="EMBL" id="CAJPDR010000117">
    <property type="protein sequence ID" value="CAF9919004.1"/>
    <property type="molecule type" value="Genomic_DNA"/>
</dbReference>
<name>A0A8H3F8J7_9LECA</name>